<dbReference type="OrthoDB" id="3186544at2"/>
<comment type="caution">
    <text evidence="2">The sequence shown here is derived from an EMBL/GenBank/DDBJ whole genome shotgun (WGS) entry which is preliminary data.</text>
</comment>
<evidence type="ECO:0000313" key="3">
    <source>
        <dbReference type="Proteomes" id="UP000029273"/>
    </source>
</evidence>
<evidence type="ECO:0000259" key="1">
    <source>
        <dbReference type="Pfam" id="PF03551"/>
    </source>
</evidence>
<feature type="domain" description="Transcription regulator PadR N-terminal" evidence="1">
    <location>
        <begin position="18"/>
        <end position="90"/>
    </location>
</feature>
<dbReference type="InterPro" id="IPR036390">
    <property type="entry name" value="WH_DNA-bd_sf"/>
</dbReference>
<gene>
    <name evidence="2" type="ORF">Thpro_022849</name>
</gene>
<dbReference type="InterPro" id="IPR052509">
    <property type="entry name" value="Metal_resp_DNA-bind_regulator"/>
</dbReference>
<reference evidence="2 3" key="1">
    <citation type="journal article" date="2014" name="Genome Announc.">
        <title>Draft Genome Sequence of the Iron-Oxidizing, Acidophilic, and Halotolerant 'Thiobacillus prosperus' Type Strain DSM 5130.</title>
        <authorList>
            <person name="Ossandon F.J."/>
            <person name="Cardenas J.P."/>
            <person name="Corbett M."/>
            <person name="Quatrini R."/>
            <person name="Holmes D.S."/>
            <person name="Watkin E."/>
        </authorList>
    </citation>
    <scope>NUCLEOTIDE SEQUENCE [LARGE SCALE GENOMIC DNA]</scope>
    <source>
        <strain evidence="2 3">DSM 5130</strain>
    </source>
</reference>
<dbReference type="PANTHER" id="PTHR33169:SF14">
    <property type="entry name" value="TRANSCRIPTIONAL REGULATOR RV3488"/>
    <property type="match status" value="1"/>
</dbReference>
<proteinExistence type="predicted"/>
<organism evidence="2 3">
    <name type="scientific">Acidihalobacter prosperus</name>
    <dbReference type="NCBI Taxonomy" id="160660"/>
    <lineage>
        <taxon>Bacteria</taxon>
        <taxon>Pseudomonadati</taxon>
        <taxon>Pseudomonadota</taxon>
        <taxon>Gammaproteobacteria</taxon>
        <taxon>Chromatiales</taxon>
        <taxon>Ectothiorhodospiraceae</taxon>
        <taxon>Acidihalobacter</taxon>
    </lineage>
</organism>
<dbReference type="Pfam" id="PF03551">
    <property type="entry name" value="PadR"/>
    <property type="match status" value="1"/>
</dbReference>
<dbReference type="Gene3D" id="1.10.10.10">
    <property type="entry name" value="Winged helix-like DNA-binding domain superfamily/Winged helix DNA-binding domain"/>
    <property type="match status" value="1"/>
</dbReference>
<evidence type="ECO:0000313" key="2">
    <source>
        <dbReference type="EMBL" id="OBS08599.1"/>
    </source>
</evidence>
<dbReference type="PANTHER" id="PTHR33169">
    <property type="entry name" value="PADR-FAMILY TRANSCRIPTIONAL REGULATOR"/>
    <property type="match status" value="1"/>
</dbReference>
<dbReference type="Proteomes" id="UP000029273">
    <property type="component" value="Unassembled WGS sequence"/>
</dbReference>
<dbReference type="SUPFAM" id="SSF46785">
    <property type="entry name" value="Winged helix' DNA-binding domain"/>
    <property type="match status" value="1"/>
</dbReference>
<protein>
    <submittedName>
        <fullName evidence="2">Transcriptional regulator, FUR family</fullName>
    </submittedName>
</protein>
<dbReference type="EMBL" id="JQSG02000006">
    <property type="protein sequence ID" value="OBS08599.1"/>
    <property type="molecule type" value="Genomic_DNA"/>
</dbReference>
<dbReference type="InterPro" id="IPR005149">
    <property type="entry name" value="Tscrpt_reg_PadR_N"/>
</dbReference>
<name>A0A1A6C223_9GAMM</name>
<sequence length="126" mass="14106">MSPRESNRQGRHLASFALLLLAEEPAHGLALHRSINELLPEGLKVDAGNLYRLLREMEARGTLCSDWSTAGTGAARRVYQITSAGLDELADWREDIARRRQAFDLFIQRYDALPARTARALEESAT</sequence>
<dbReference type="RefSeq" id="WP_038092823.1">
    <property type="nucleotide sequence ID" value="NZ_JQSG02000006.1"/>
</dbReference>
<accession>A0A1A6C223</accession>
<dbReference type="AlphaFoldDB" id="A0A1A6C223"/>
<dbReference type="InterPro" id="IPR036388">
    <property type="entry name" value="WH-like_DNA-bd_sf"/>
</dbReference>
<keyword evidence="3" id="KW-1185">Reference proteome</keyword>